<comment type="caution">
    <text evidence="2">The sequence shown here is derived from an EMBL/GenBank/DDBJ whole genome shotgun (WGS) entry which is preliminary data.</text>
</comment>
<dbReference type="Proteomes" id="UP000237104">
    <property type="component" value="Unassembled WGS sequence"/>
</dbReference>
<dbReference type="Pfam" id="PF03861">
    <property type="entry name" value="ANTAR"/>
    <property type="match status" value="1"/>
</dbReference>
<dbReference type="EMBL" id="PPXF01000063">
    <property type="protein sequence ID" value="POH60039.1"/>
    <property type="molecule type" value="Genomic_DNA"/>
</dbReference>
<evidence type="ECO:0000259" key="1">
    <source>
        <dbReference type="SMART" id="SM01012"/>
    </source>
</evidence>
<organism evidence="2 3">
    <name type="scientific">Cryobacterium zongtaii</name>
    <dbReference type="NCBI Taxonomy" id="1259217"/>
    <lineage>
        <taxon>Bacteria</taxon>
        <taxon>Bacillati</taxon>
        <taxon>Actinomycetota</taxon>
        <taxon>Actinomycetes</taxon>
        <taxon>Micrococcales</taxon>
        <taxon>Microbacteriaceae</taxon>
        <taxon>Cryobacterium</taxon>
    </lineage>
</organism>
<dbReference type="InterPro" id="IPR005561">
    <property type="entry name" value="ANTAR"/>
</dbReference>
<dbReference type="InterPro" id="IPR036388">
    <property type="entry name" value="WH-like_DNA-bd_sf"/>
</dbReference>
<protein>
    <recommendedName>
        <fullName evidence="1">ANTAR domain-containing protein</fullName>
    </recommendedName>
</protein>
<evidence type="ECO:0000313" key="2">
    <source>
        <dbReference type="EMBL" id="POH60039.1"/>
    </source>
</evidence>
<dbReference type="Gene3D" id="1.10.10.10">
    <property type="entry name" value="Winged helix-like DNA-binding domain superfamily/Winged helix DNA-binding domain"/>
    <property type="match status" value="1"/>
</dbReference>
<sequence>MTIESRQQIRQSESWYNPQVHQATGVIIAQTHADPDEALRRLVGHAESTGCPVDAVAADVIARRITFT</sequence>
<dbReference type="AlphaFoldDB" id="A0A2S3Z686"/>
<proteinExistence type="predicted"/>
<gene>
    <name evidence="2" type="ORF">C3B59_16330</name>
</gene>
<dbReference type="SMART" id="SM01012">
    <property type="entry name" value="ANTAR"/>
    <property type="match status" value="1"/>
</dbReference>
<accession>A0A2S3Z686</accession>
<dbReference type="GO" id="GO:0003723">
    <property type="term" value="F:RNA binding"/>
    <property type="evidence" value="ECO:0007669"/>
    <property type="project" value="InterPro"/>
</dbReference>
<name>A0A2S3Z686_9MICO</name>
<feature type="domain" description="ANTAR" evidence="1">
    <location>
        <begin position="2"/>
        <end position="61"/>
    </location>
</feature>
<reference evidence="2 3" key="1">
    <citation type="submission" date="2018-01" db="EMBL/GenBank/DDBJ databases">
        <title>Cryobacterium sp. nov., from glaciers in China.</title>
        <authorList>
            <person name="Liu Q."/>
            <person name="Xin Y.-H."/>
        </authorList>
    </citation>
    <scope>NUCLEOTIDE SEQUENCE [LARGE SCALE GENOMIC DNA]</scope>
    <source>
        <strain evidence="2 3">TMB1-8</strain>
    </source>
</reference>
<evidence type="ECO:0000313" key="3">
    <source>
        <dbReference type="Proteomes" id="UP000237104"/>
    </source>
</evidence>